<organism evidence="1 2">
    <name type="scientific">Portunus trituberculatus</name>
    <name type="common">Swimming crab</name>
    <name type="synonym">Neptunus trituberculatus</name>
    <dbReference type="NCBI Taxonomy" id="210409"/>
    <lineage>
        <taxon>Eukaryota</taxon>
        <taxon>Metazoa</taxon>
        <taxon>Ecdysozoa</taxon>
        <taxon>Arthropoda</taxon>
        <taxon>Crustacea</taxon>
        <taxon>Multicrustacea</taxon>
        <taxon>Malacostraca</taxon>
        <taxon>Eumalacostraca</taxon>
        <taxon>Eucarida</taxon>
        <taxon>Decapoda</taxon>
        <taxon>Pleocyemata</taxon>
        <taxon>Brachyura</taxon>
        <taxon>Eubrachyura</taxon>
        <taxon>Portunoidea</taxon>
        <taxon>Portunidae</taxon>
        <taxon>Portuninae</taxon>
        <taxon>Portunus</taxon>
    </lineage>
</organism>
<dbReference type="EMBL" id="VSRR010000025">
    <property type="protein sequence ID" value="MPC08325.1"/>
    <property type="molecule type" value="Genomic_DNA"/>
</dbReference>
<dbReference type="AlphaFoldDB" id="A0A5B7CGG6"/>
<evidence type="ECO:0000313" key="1">
    <source>
        <dbReference type="EMBL" id="MPC08325.1"/>
    </source>
</evidence>
<reference evidence="1 2" key="1">
    <citation type="submission" date="2019-05" db="EMBL/GenBank/DDBJ databases">
        <title>Another draft genome of Portunus trituberculatus and its Hox gene families provides insights of decapod evolution.</title>
        <authorList>
            <person name="Jeong J.-H."/>
            <person name="Song I."/>
            <person name="Kim S."/>
            <person name="Choi T."/>
            <person name="Kim D."/>
            <person name="Ryu S."/>
            <person name="Kim W."/>
        </authorList>
    </citation>
    <scope>NUCLEOTIDE SEQUENCE [LARGE SCALE GENOMIC DNA]</scope>
    <source>
        <tissue evidence="1">Muscle</tissue>
    </source>
</reference>
<evidence type="ECO:0000313" key="2">
    <source>
        <dbReference type="Proteomes" id="UP000324222"/>
    </source>
</evidence>
<dbReference type="Proteomes" id="UP000324222">
    <property type="component" value="Unassembled WGS sequence"/>
</dbReference>
<comment type="caution">
    <text evidence="1">The sequence shown here is derived from an EMBL/GenBank/DDBJ whole genome shotgun (WGS) entry which is preliminary data.</text>
</comment>
<gene>
    <name evidence="1" type="ORF">E2C01_000907</name>
</gene>
<proteinExistence type="predicted"/>
<protein>
    <submittedName>
        <fullName evidence="1">Uncharacterized protein</fullName>
    </submittedName>
</protein>
<name>A0A5B7CGG6_PORTR</name>
<accession>A0A5B7CGG6</accession>
<sequence length="79" mass="8916">MHQFREEGGTHSYSSNGSEQLQMVILSSEVWQVEVMSQLLHCQPTHLLLEGMVLVIEAAGVLKTLVAEVFCRLYDAFHL</sequence>
<keyword evidence="2" id="KW-1185">Reference proteome</keyword>